<organism evidence="8 9">
    <name type="scientific">Bordetella flabilis</name>
    <dbReference type="NCBI Taxonomy" id="463014"/>
    <lineage>
        <taxon>Bacteria</taxon>
        <taxon>Pseudomonadati</taxon>
        <taxon>Pseudomonadota</taxon>
        <taxon>Betaproteobacteria</taxon>
        <taxon>Burkholderiales</taxon>
        <taxon>Alcaligenaceae</taxon>
        <taxon>Bordetella</taxon>
    </lineage>
</organism>
<dbReference type="PANTHER" id="PTHR36985">
    <property type="entry name" value="TRANSLOCATION AND ASSEMBLY MODULE SUBUNIT TAMB"/>
    <property type="match status" value="1"/>
</dbReference>
<keyword evidence="2 6" id="KW-0812">Transmembrane</keyword>
<evidence type="ECO:0000256" key="1">
    <source>
        <dbReference type="ARBA" id="ARBA00004167"/>
    </source>
</evidence>
<dbReference type="EMBL" id="CP016172">
    <property type="protein sequence ID" value="ANN76156.1"/>
    <property type="molecule type" value="Genomic_DNA"/>
</dbReference>
<dbReference type="KEGG" id="bfz:BAU07_02610"/>
<gene>
    <name evidence="8" type="ORF">BAU07_02610</name>
</gene>
<feature type="domain" description="Translocation and assembly module TamB C-terminal" evidence="7">
    <location>
        <begin position="864"/>
        <end position="1199"/>
    </location>
</feature>
<keyword evidence="9" id="KW-1185">Reference proteome</keyword>
<evidence type="ECO:0000313" key="8">
    <source>
        <dbReference type="EMBL" id="ANN76156.1"/>
    </source>
</evidence>
<dbReference type="AlphaFoldDB" id="A0A193G9K1"/>
<comment type="subcellular location">
    <subcellularLocation>
        <location evidence="1">Membrane</location>
        <topology evidence="1">Single-pass membrane protein</topology>
    </subcellularLocation>
</comment>
<accession>A0A193G9K1</accession>
<dbReference type="RefSeq" id="WP_066653772.1">
    <property type="nucleotide sequence ID" value="NZ_CBCSCL010000026.1"/>
</dbReference>
<evidence type="ECO:0000256" key="4">
    <source>
        <dbReference type="ARBA" id="ARBA00023136"/>
    </source>
</evidence>
<dbReference type="GO" id="GO:0005886">
    <property type="term" value="C:plasma membrane"/>
    <property type="evidence" value="ECO:0007669"/>
    <property type="project" value="InterPro"/>
</dbReference>
<feature type="region of interest" description="Disordered" evidence="5">
    <location>
        <begin position="235"/>
        <end position="271"/>
    </location>
</feature>
<dbReference type="STRING" id="463014.BAU07_02610"/>
<dbReference type="Proteomes" id="UP000091926">
    <property type="component" value="Chromosome"/>
</dbReference>
<evidence type="ECO:0000256" key="5">
    <source>
        <dbReference type="SAM" id="MobiDB-lite"/>
    </source>
</evidence>
<sequence length="1212" mass="127576">MKVLRGLIRNVLVWWLPTLLLVFAVAAGAAGWVFATQAGARWLVQTAVAQLDGRVQAVQGSLWRGLRVGRLSIDVSGVAVAATDLAVQLAWPDLLQRRLRVSDLSVADLAVVVGPTDPRTETPAPAGTPPSLPLDIVVERLAVGTFALHRDGQPLPVALSGLQAAGSVTAGGARLRIDALHAAHAVADADLRGEATLKQLAAPWPLDANVHVSIRGTTPESPVCVGRFVTAAAPAPSPSASHRGAATTPAAAASNRQAGAAPAAASDSADPCHVDADLRLDGSLDAMDADLQAQGAGAALVAHAELTPQGRIPLRRATLALELADRTSAGLALEVARDDAAATNRVQGKLTADRLDLGRLLAGLVPPAMLSTRASFDAEFTDRYVLRRAAVDLGVDKGSLWNRKALDGTARARVVTSAEPDPTADWPAALADIRIEDLAVDLRLGRNRVRAQGSIGPRNGEIALDAAAPELSAFWPGLGGAASLQGKLAGTPARHRVELRGAYTPPNERAGMLGRARMEASVLVEGGYGATAGAGSATQELGWRGTVDKLSASHAGFQLAVARPVKVAWMPHATAPRWQWDVGPARIELGLPGGDRAVLDHAGSRAGAGRWETAGRMDNLVLTPAVVRQVIRALDPDAAAQGAQRRTARVNARVPASQRRIALDVSWELRFAGALSGRARVERRSGDLLIPGDPPMPMGLRKLVLAVSATPVSAGGSRVEADLQLDTAKMGSLRGTGAAMLATTRDGGIGLAPRQPLRVSLDADISDLQWVEIFTGDDMELGGALQANIQAQGLPGQPWQASGTVRGQKLRFVRIDDGVRLLDGTLSARLQQDRLVIESLRFPATLRVLPTEARTREWVTRNPDARNGYVEATGTWSLTDATGQAHITLHRFPVIQRADRFAMMSGRIDIDAALPRMTLRGDVRADAGWASIEVLSEVPTLDGDVIVHRSGEEEEAASTPLQTDMDLNVDLGPRFYLTGMGLDAALGGSIRIRYAGGRLTGTGALHTRSGRIDAYGQRLQLRRGTVTFQGSLDNPLLDIEALRTGEQVEAGVRVSGTAQRPRIDLISYPDVSDVEKLSWLVLGRGPDSSGNDTALLVSVGTALLGNGEPFYKQFGLDDVSVRNGAIGSTGSLLPDQTVAGSVNQDSTASLATQFLVASKNFSNGVTLSVEQALAGSETVGRLSYRLSRRWSVDLKGGSVNGLALVYRTFLGD</sequence>
<evidence type="ECO:0000313" key="9">
    <source>
        <dbReference type="Proteomes" id="UP000091926"/>
    </source>
</evidence>
<dbReference type="GO" id="GO:0097347">
    <property type="term" value="C:TAM protein secretion complex"/>
    <property type="evidence" value="ECO:0007669"/>
    <property type="project" value="TreeGrafter"/>
</dbReference>
<evidence type="ECO:0000256" key="2">
    <source>
        <dbReference type="ARBA" id="ARBA00022692"/>
    </source>
</evidence>
<feature type="compositionally biased region" description="Low complexity" evidence="5">
    <location>
        <begin position="235"/>
        <end position="269"/>
    </location>
</feature>
<keyword evidence="3 6" id="KW-1133">Transmembrane helix</keyword>
<dbReference type="InterPro" id="IPR007452">
    <property type="entry name" value="TamB_C"/>
</dbReference>
<dbReference type="PANTHER" id="PTHR36985:SF1">
    <property type="entry name" value="TRANSLOCATION AND ASSEMBLY MODULE SUBUNIT TAMB"/>
    <property type="match status" value="1"/>
</dbReference>
<feature type="transmembrane region" description="Helical" evidence="6">
    <location>
        <begin position="12"/>
        <end position="35"/>
    </location>
</feature>
<keyword evidence="4 6" id="KW-0472">Membrane</keyword>
<reference evidence="8 9" key="1">
    <citation type="submission" date="2016-06" db="EMBL/GenBank/DDBJ databases">
        <title>Complete genome sequences of Bordetella bronchialis and Bordetella flabilis.</title>
        <authorList>
            <person name="LiPuma J.J."/>
            <person name="Spilker T."/>
        </authorList>
    </citation>
    <scope>NUCLEOTIDE SEQUENCE [LARGE SCALE GENOMIC DNA]</scope>
    <source>
        <strain evidence="8 9">AU10664</strain>
    </source>
</reference>
<dbReference type="OrthoDB" id="5288149at2"/>
<evidence type="ECO:0000256" key="3">
    <source>
        <dbReference type="ARBA" id="ARBA00022989"/>
    </source>
</evidence>
<proteinExistence type="predicted"/>
<evidence type="ECO:0000256" key="6">
    <source>
        <dbReference type="SAM" id="Phobius"/>
    </source>
</evidence>
<dbReference type="GO" id="GO:0009306">
    <property type="term" value="P:protein secretion"/>
    <property type="evidence" value="ECO:0007669"/>
    <property type="project" value="InterPro"/>
</dbReference>
<dbReference type="Pfam" id="PF04357">
    <property type="entry name" value="TamB"/>
    <property type="match status" value="1"/>
</dbReference>
<protein>
    <recommendedName>
        <fullName evidence="7">Translocation and assembly module TamB C-terminal domain-containing protein</fullName>
    </recommendedName>
</protein>
<name>A0A193G9K1_9BORD</name>
<evidence type="ECO:0000259" key="7">
    <source>
        <dbReference type="Pfam" id="PF04357"/>
    </source>
</evidence>